<organism evidence="7 8">
    <name type="scientific">Muricoccus pecuniae</name>
    <dbReference type="NCBI Taxonomy" id="693023"/>
    <lineage>
        <taxon>Bacteria</taxon>
        <taxon>Pseudomonadati</taxon>
        <taxon>Pseudomonadota</taxon>
        <taxon>Alphaproteobacteria</taxon>
        <taxon>Acetobacterales</taxon>
        <taxon>Roseomonadaceae</taxon>
        <taxon>Muricoccus</taxon>
    </lineage>
</organism>
<feature type="domain" description="ABC transmembrane type-1" evidence="6">
    <location>
        <begin position="30"/>
        <end position="194"/>
    </location>
</feature>
<evidence type="ECO:0000256" key="3">
    <source>
        <dbReference type="ARBA" id="ARBA00022989"/>
    </source>
</evidence>
<sequence length="194" mass="18424">MRRLPGMAVLLALLVPVAALPLLEMAGGGSIGGLPAAAAASLLATVLGTAAGTGLRAGFPGRGMAAVITLLPWLLPPAISAAALALLAGEEGIAPVAGVIVAEALLGAPVVALVVWLALGRADPALARAAAACGAPPGLAARRFLRPVLLRAAGCGAALAFALSAGSGMAGAGSLMAAAAALALAVLFRPAARG</sequence>
<dbReference type="InterPro" id="IPR000515">
    <property type="entry name" value="MetI-like"/>
</dbReference>
<accession>A0A840XW89</accession>
<dbReference type="InterPro" id="IPR035906">
    <property type="entry name" value="MetI-like_sf"/>
</dbReference>
<keyword evidence="3 5" id="KW-1133">Transmembrane helix</keyword>
<feature type="transmembrane region" description="Helical" evidence="5">
    <location>
        <begin position="148"/>
        <end position="166"/>
    </location>
</feature>
<name>A0A840XW89_9PROT</name>
<keyword evidence="2 5" id="KW-0812">Transmembrane</keyword>
<dbReference type="PROSITE" id="PS50928">
    <property type="entry name" value="ABC_TM1"/>
    <property type="match status" value="1"/>
</dbReference>
<dbReference type="GO" id="GO:0055085">
    <property type="term" value="P:transmembrane transport"/>
    <property type="evidence" value="ECO:0007669"/>
    <property type="project" value="InterPro"/>
</dbReference>
<dbReference type="AlphaFoldDB" id="A0A840XW89"/>
<proteinExistence type="predicted"/>
<dbReference type="Proteomes" id="UP000580654">
    <property type="component" value="Unassembled WGS sequence"/>
</dbReference>
<evidence type="ECO:0000313" key="8">
    <source>
        <dbReference type="Proteomes" id="UP000580654"/>
    </source>
</evidence>
<feature type="transmembrane region" description="Helical" evidence="5">
    <location>
        <begin position="93"/>
        <end position="119"/>
    </location>
</feature>
<comment type="caution">
    <text evidence="7">The sequence shown here is derived from an EMBL/GenBank/DDBJ whole genome shotgun (WGS) entry which is preliminary data.</text>
</comment>
<evidence type="ECO:0000256" key="1">
    <source>
        <dbReference type="ARBA" id="ARBA00004651"/>
    </source>
</evidence>
<keyword evidence="4 5" id="KW-0472">Membrane</keyword>
<dbReference type="Gene3D" id="1.10.3720.10">
    <property type="entry name" value="MetI-like"/>
    <property type="match status" value="1"/>
</dbReference>
<dbReference type="SUPFAM" id="SSF161098">
    <property type="entry name" value="MetI-like"/>
    <property type="match status" value="1"/>
</dbReference>
<dbReference type="EMBL" id="JACIJD010000001">
    <property type="protein sequence ID" value="MBB5692156.1"/>
    <property type="molecule type" value="Genomic_DNA"/>
</dbReference>
<evidence type="ECO:0000256" key="2">
    <source>
        <dbReference type="ARBA" id="ARBA00022692"/>
    </source>
</evidence>
<dbReference type="GO" id="GO:0005886">
    <property type="term" value="C:plasma membrane"/>
    <property type="evidence" value="ECO:0007669"/>
    <property type="project" value="UniProtKB-SubCell"/>
</dbReference>
<evidence type="ECO:0000259" key="6">
    <source>
        <dbReference type="PROSITE" id="PS50928"/>
    </source>
</evidence>
<reference evidence="7 8" key="1">
    <citation type="submission" date="2020-08" db="EMBL/GenBank/DDBJ databases">
        <title>Genomic Encyclopedia of Type Strains, Phase IV (KMG-IV): sequencing the most valuable type-strain genomes for metagenomic binning, comparative biology and taxonomic classification.</title>
        <authorList>
            <person name="Goeker M."/>
        </authorList>
    </citation>
    <scope>NUCLEOTIDE SEQUENCE [LARGE SCALE GENOMIC DNA]</scope>
    <source>
        <strain evidence="7 8">DSM 25622</strain>
    </source>
</reference>
<evidence type="ECO:0000256" key="5">
    <source>
        <dbReference type="SAM" id="Phobius"/>
    </source>
</evidence>
<evidence type="ECO:0000313" key="7">
    <source>
        <dbReference type="EMBL" id="MBB5692156.1"/>
    </source>
</evidence>
<feature type="transmembrane region" description="Helical" evidence="5">
    <location>
        <begin position="172"/>
        <end position="192"/>
    </location>
</feature>
<feature type="transmembrane region" description="Helical" evidence="5">
    <location>
        <begin position="29"/>
        <end position="51"/>
    </location>
</feature>
<dbReference type="RefSeq" id="WP_184512838.1">
    <property type="nucleotide sequence ID" value="NZ_JACIJD010000001.1"/>
</dbReference>
<protein>
    <submittedName>
        <fullName evidence="7">Putative spermidine/putrescine transport system permease protein</fullName>
    </submittedName>
</protein>
<evidence type="ECO:0000256" key="4">
    <source>
        <dbReference type="ARBA" id="ARBA00023136"/>
    </source>
</evidence>
<gene>
    <name evidence="7" type="ORF">FHS87_000167</name>
</gene>
<keyword evidence="8" id="KW-1185">Reference proteome</keyword>
<comment type="subcellular location">
    <subcellularLocation>
        <location evidence="1">Cell membrane</location>
        <topology evidence="1">Multi-pass membrane protein</topology>
    </subcellularLocation>
</comment>
<feature type="transmembrane region" description="Helical" evidence="5">
    <location>
        <begin position="63"/>
        <end position="87"/>
    </location>
</feature>